<dbReference type="RefSeq" id="XP_033594664.1">
    <property type="nucleotide sequence ID" value="XM_033732479.1"/>
</dbReference>
<accession>A0A6A6Q714</accession>
<evidence type="ECO:0000313" key="2">
    <source>
        <dbReference type="EMBL" id="KAF2488095.1"/>
    </source>
</evidence>
<organism evidence="2 3">
    <name type="scientific">Neohortaea acidophila</name>
    <dbReference type="NCBI Taxonomy" id="245834"/>
    <lineage>
        <taxon>Eukaryota</taxon>
        <taxon>Fungi</taxon>
        <taxon>Dikarya</taxon>
        <taxon>Ascomycota</taxon>
        <taxon>Pezizomycotina</taxon>
        <taxon>Dothideomycetes</taxon>
        <taxon>Dothideomycetidae</taxon>
        <taxon>Mycosphaerellales</taxon>
        <taxon>Teratosphaeriaceae</taxon>
        <taxon>Neohortaea</taxon>
    </lineage>
</organism>
<keyword evidence="3" id="KW-1185">Reference proteome</keyword>
<dbReference type="OrthoDB" id="4473671at2759"/>
<dbReference type="AlphaFoldDB" id="A0A6A6Q714"/>
<feature type="compositionally biased region" description="Polar residues" evidence="1">
    <location>
        <begin position="1"/>
        <end position="10"/>
    </location>
</feature>
<gene>
    <name evidence="2" type="ORF">BDY17DRAFT_290248</name>
</gene>
<dbReference type="GeneID" id="54473481"/>
<name>A0A6A6Q714_9PEZI</name>
<evidence type="ECO:0000313" key="3">
    <source>
        <dbReference type="Proteomes" id="UP000799767"/>
    </source>
</evidence>
<reference evidence="2" key="1">
    <citation type="journal article" date="2020" name="Stud. Mycol.">
        <title>101 Dothideomycetes genomes: a test case for predicting lifestyles and emergence of pathogens.</title>
        <authorList>
            <person name="Haridas S."/>
            <person name="Albert R."/>
            <person name="Binder M."/>
            <person name="Bloem J."/>
            <person name="Labutti K."/>
            <person name="Salamov A."/>
            <person name="Andreopoulos B."/>
            <person name="Baker S."/>
            <person name="Barry K."/>
            <person name="Bills G."/>
            <person name="Bluhm B."/>
            <person name="Cannon C."/>
            <person name="Castanera R."/>
            <person name="Culley D."/>
            <person name="Daum C."/>
            <person name="Ezra D."/>
            <person name="Gonzalez J."/>
            <person name="Henrissat B."/>
            <person name="Kuo A."/>
            <person name="Liang C."/>
            <person name="Lipzen A."/>
            <person name="Lutzoni F."/>
            <person name="Magnuson J."/>
            <person name="Mondo S."/>
            <person name="Nolan M."/>
            <person name="Ohm R."/>
            <person name="Pangilinan J."/>
            <person name="Park H.-J."/>
            <person name="Ramirez L."/>
            <person name="Alfaro M."/>
            <person name="Sun H."/>
            <person name="Tritt A."/>
            <person name="Yoshinaga Y."/>
            <person name="Zwiers L.-H."/>
            <person name="Turgeon B."/>
            <person name="Goodwin S."/>
            <person name="Spatafora J."/>
            <person name="Crous P."/>
            <person name="Grigoriev I."/>
        </authorList>
    </citation>
    <scope>NUCLEOTIDE SEQUENCE</scope>
    <source>
        <strain evidence="2">CBS 113389</strain>
    </source>
</reference>
<dbReference type="EMBL" id="MU001631">
    <property type="protein sequence ID" value="KAF2488095.1"/>
    <property type="molecule type" value="Genomic_DNA"/>
</dbReference>
<evidence type="ECO:0000256" key="1">
    <source>
        <dbReference type="SAM" id="MobiDB-lite"/>
    </source>
</evidence>
<feature type="region of interest" description="Disordered" evidence="1">
    <location>
        <begin position="1"/>
        <end position="32"/>
    </location>
</feature>
<protein>
    <submittedName>
        <fullName evidence="2">Uncharacterized protein</fullName>
    </submittedName>
</protein>
<sequence>MAIPPFSSSRSQRRKPALKTDEERRSATMAQTYTIFSPEELRAFTQERQNASNELHVRLKLLEPLGDPDVLRASRIPPQENDRPIRYKHEVHEEYLPLSHVGSLWRNAWPSFIDTVPLASLTFDATRPTFKDEEGKVQEIGVRGGRLWISSDDFQELVLLLATEAKMRAKGDRQFSVEEQTVKDWDNRGRMRRYLEGLSSFRRDKAADSR</sequence>
<proteinExistence type="predicted"/>
<dbReference type="Proteomes" id="UP000799767">
    <property type="component" value="Unassembled WGS sequence"/>
</dbReference>